<evidence type="ECO:0000313" key="7">
    <source>
        <dbReference type="RefSeq" id="XP_030060319.1"/>
    </source>
</evidence>
<evidence type="ECO:0000256" key="1">
    <source>
        <dbReference type="ARBA" id="ARBA00005964"/>
    </source>
</evidence>
<name>A0A6P7YBX3_9AMPH</name>
<reference evidence="7" key="1">
    <citation type="submission" date="2025-08" db="UniProtKB">
        <authorList>
            <consortium name="RefSeq"/>
        </authorList>
    </citation>
    <scope>IDENTIFICATION</scope>
</reference>
<dbReference type="AlphaFoldDB" id="A0A6P7YBX3"/>
<dbReference type="PROSITE" id="PS00941">
    <property type="entry name" value="CARBOXYLESTERASE_B_2"/>
    <property type="match status" value="1"/>
</dbReference>
<dbReference type="InterPro" id="IPR019819">
    <property type="entry name" value="Carboxylesterase_B_CS"/>
</dbReference>
<accession>A0A6P7YBX3</accession>
<dbReference type="Proteomes" id="UP000515156">
    <property type="component" value="Chromosome 5"/>
</dbReference>
<evidence type="ECO:0000256" key="3">
    <source>
        <dbReference type="ARBA" id="ARBA00023157"/>
    </source>
</evidence>
<protein>
    <submittedName>
        <fullName evidence="7">Fatty acyl-CoA hydrolase precursor, medium chain-like</fullName>
    </submittedName>
</protein>
<proteinExistence type="inferred from homology"/>
<dbReference type="Gene3D" id="3.40.50.1820">
    <property type="entry name" value="alpha/beta hydrolase"/>
    <property type="match status" value="1"/>
</dbReference>
<evidence type="ECO:0000259" key="5">
    <source>
        <dbReference type="Pfam" id="PF00135"/>
    </source>
</evidence>
<dbReference type="FunCoup" id="A0A6P7YBX3">
    <property type="interactions" value="508"/>
</dbReference>
<dbReference type="CDD" id="cd00312">
    <property type="entry name" value="Esterase_lipase"/>
    <property type="match status" value="1"/>
</dbReference>
<dbReference type="InParanoid" id="A0A6P7YBX3"/>
<dbReference type="FunFam" id="3.40.50.1820:FF:000011">
    <property type="entry name" value="Carboxylic ester hydrolase"/>
    <property type="match status" value="1"/>
</dbReference>
<dbReference type="GeneID" id="115470866"/>
<organism evidence="6 7">
    <name type="scientific">Microcaecilia unicolor</name>
    <dbReference type="NCBI Taxonomy" id="1415580"/>
    <lineage>
        <taxon>Eukaryota</taxon>
        <taxon>Metazoa</taxon>
        <taxon>Chordata</taxon>
        <taxon>Craniata</taxon>
        <taxon>Vertebrata</taxon>
        <taxon>Euteleostomi</taxon>
        <taxon>Amphibia</taxon>
        <taxon>Gymnophiona</taxon>
        <taxon>Siphonopidae</taxon>
        <taxon>Microcaecilia</taxon>
    </lineage>
</organism>
<dbReference type="InterPro" id="IPR029058">
    <property type="entry name" value="AB_hydrolase_fold"/>
</dbReference>
<dbReference type="InterPro" id="IPR002018">
    <property type="entry name" value="CarbesteraseB"/>
</dbReference>
<feature type="signal peptide" evidence="4">
    <location>
        <begin position="1"/>
        <end position="24"/>
    </location>
</feature>
<evidence type="ECO:0000256" key="2">
    <source>
        <dbReference type="ARBA" id="ARBA00022801"/>
    </source>
</evidence>
<dbReference type="KEGG" id="muo:115470866"/>
<dbReference type="RefSeq" id="XP_030060319.1">
    <property type="nucleotide sequence ID" value="XM_030204459.1"/>
</dbReference>
<keyword evidence="2" id="KW-0378">Hydrolase</keyword>
<dbReference type="Pfam" id="PF00135">
    <property type="entry name" value="COesterase"/>
    <property type="match status" value="1"/>
</dbReference>
<dbReference type="PANTHER" id="PTHR11559">
    <property type="entry name" value="CARBOXYLESTERASE"/>
    <property type="match status" value="1"/>
</dbReference>
<keyword evidence="3" id="KW-1015">Disulfide bond</keyword>
<evidence type="ECO:0000313" key="6">
    <source>
        <dbReference type="Proteomes" id="UP000515156"/>
    </source>
</evidence>
<sequence>MASCVAGLLFFCLISGICFTEIAATVKGKGVSQPTVVTKSGKLKGKLLKVKGTDRQVEAYYGIPFAKPPVGPLRFAPPQPAEPWKGVRDATAYPPMCLQVPEISETIEKVTKANYPPLSNSEDCLYLNVYTPAQRNKKSQLPVMVWIHGGAFLGGAGSVYDGSALSAYENVVMVSIQYRLGVLGLFSTGDENASGNWGLLDLLSALHWVQDNIEDFGGDPHSVTAFGESAGGISVSTLMLSPLSKGLFQKAISESGAAFIPGFIVSDPELIAQVAQSVASKNGCGGTDSAAMVKCLREKKAEELLDPTLINRIPNLPIVVDGVFLLKNPDELEPGEANPIPYMLGVCEQEFGWLLPILSKAEVLLQERSREDVISSLEDSTLFQGPYAKIFPLVKEEYFGDTEDPSQLRDLVLELYADIIFVIPTVKAARYYRDSGLPVYLYEFKHRPSTYGDSKPDFVTADHMDEIGFVLGGPFLPTEVSLLSVATDEEKSLSRKMMKYWTNFARTGNPNGDGLEKWPVYDHREQYLELNLKQKTETKLKDHRVTFWTKTLPQAVQQKKTEL</sequence>
<feature type="domain" description="Carboxylesterase type B" evidence="5">
    <location>
        <begin position="33"/>
        <end position="548"/>
    </location>
</feature>
<keyword evidence="6" id="KW-1185">Reference proteome</keyword>
<feature type="chain" id="PRO_5027762573" evidence="4">
    <location>
        <begin position="25"/>
        <end position="563"/>
    </location>
</feature>
<dbReference type="OrthoDB" id="3200163at2759"/>
<gene>
    <name evidence="7" type="primary">LOC115470866</name>
</gene>
<evidence type="ECO:0000256" key="4">
    <source>
        <dbReference type="SAM" id="SignalP"/>
    </source>
</evidence>
<dbReference type="SUPFAM" id="SSF53474">
    <property type="entry name" value="alpha/beta-Hydrolases"/>
    <property type="match status" value="1"/>
</dbReference>
<comment type="similarity">
    <text evidence="1">Belongs to the type-B carboxylesterase/lipase family.</text>
</comment>
<keyword evidence="4" id="KW-0732">Signal</keyword>
<dbReference type="InterPro" id="IPR050309">
    <property type="entry name" value="Type-B_Carboxylest/Lipase"/>
</dbReference>
<dbReference type="GO" id="GO:0016787">
    <property type="term" value="F:hydrolase activity"/>
    <property type="evidence" value="ECO:0007669"/>
    <property type="project" value="UniProtKB-KW"/>
</dbReference>